<dbReference type="EMBL" id="AVPF01000032">
    <property type="protein sequence ID" value="KGX86268.1"/>
    <property type="molecule type" value="Genomic_DNA"/>
</dbReference>
<evidence type="ECO:0000256" key="1">
    <source>
        <dbReference type="ARBA" id="ARBA00009275"/>
    </source>
</evidence>
<evidence type="ECO:0000256" key="4">
    <source>
        <dbReference type="PIRSR" id="PIRSR005902-1"/>
    </source>
</evidence>
<feature type="binding site" evidence="4">
    <location>
        <position position="7"/>
    </location>
    <ligand>
        <name>a divalent metal cation</name>
        <dbReference type="ChEBI" id="CHEBI:60240"/>
        <label>1</label>
    </ligand>
</feature>
<dbReference type="Proteomes" id="UP000030403">
    <property type="component" value="Unassembled WGS sequence"/>
</dbReference>
<organism evidence="5 6">
    <name type="scientific">Pontibacillus marinus BH030004 = DSM 16465</name>
    <dbReference type="NCBI Taxonomy" id="1385511"/>
    <lineage>
        <taxon>Bacteria</taxon>
        <taxon>Bacillati</taxon>
        <taxon>Bacillota</taxon>
        <taxon>Bacilli</taxon>
        <taxon>Bacillales</taxon>
        <taxon>Bacillaceae</taxon>
        <taxon>Pontibacillus</taxon>
    </lineage>
</organism>
<dbReference type="Gene3D" id="3.20.20.140">
    <property type="entry name" value="Metal-dependent hydrolases"/>
    <property type="match status" value="1"/>
</dbReference>
<dbReference type="eggNOG" id="COG0084">
    <property type="taxonomic scope" value="Bacteria"/>
</dbReference>
<protein>
    <submittedName>
        <fullName evidence="5">DNAase</fullName>
    </submittedName>
</protein>
<evidence type="ECO:0000313" key="6">
    <source>
        <dbReference type="Proteomes" id="UP000030403"/>
    </source>
</evidence>
<dbReference type="InterPro" id="IPR032466">
    <property type="entry name" value="Metal_Hydrolase"/>
</dbReference>
<dbReference type="Pfam" id="PF01026">
    <property type="entry name" value="TatD_DNase"/>
    <property type="match status" value="1"/>
</dbReference>
<dbReference type="GO" id="GO:0016788">
    <property type="term" value="F:hydrolase activity, acting on ester bonds"/>
    <property type="evidence" value="ECO:0007669"/>
    <property type="project" value="InterPro"/>
</dbReference>
<keyword evidence="3" id="KW-0378">Hydrolase</keyword>
<evidence type="ECO:0000313" key="5">
    <source>
        <dbReference type="EMBL" id="KGX86268.1"/>
    </source>
</evidence>
<feature type="binding site" evidence="4">
    <location>
        <position position="91"/>
    </location>
    <ligand>
        <name>a divalent metal cation</name>
        <dbReference type="ChEBI" id="CHEBI:60240"/>
        <label>1</label>
    </ligand>
</feature>
<gene>
    <name evidence="5" type="ORF">N783_12365</name>
</gene>
<dbReference type="SUPFAM" id="SSF51556">
    <property type="entry name" value="Metallo-dependent hydrolases"/>
    <property type="match status" value="1"/>
</dbReference>
<dbReference type="GO" id="GO:0046872">
    <property type="term" value="F:metal ion binding"/>
    <property type="evidence" value="ECO:0007669"/>
    <property type="project" value="UniProtKB-KW"/>
</dbReference>
<reference evidence="5 6" key="1">
    <citation type="submission" date="2013-08" db="EMBL/GenBank/DDBJ databases">
        <authorList>
            <person name="Huang J."/>
            <person name="Wang G."/>
        </authorList>
    </citation>
    <scope>NUCLEOTIDE SEQUENCE [LARGE SCALE GENOMIC DNA]</scope>
    <source>
        <strain evidence="5 6">BH030004</strain>
    </source>
</reference>
<accession>A0A0A5G539</accession>
<dbReference type="PANTHER" id="PTHR46317">
    <property type="entry name" value="HYDROLASE OF PHP SUPERFAMILY-RELATED PROTEIN"/>
    <property type="match status" value="1"/>
</dbReference>
<keyword evidence="2 4" id="KW-0479">Metal-binding</keyword>
<proteinExistence type="inferred from homology"/>
<evidence type="ECO:0000256" key="3">
    <source>
        <dbReference type="ARBA" id="ARBA00022801"/>
    </source>
</evidence>
<feature type="binding site" evidence="4">
    <location>
        <position position="155"/>
    </location>
    <ligand>
        <name>a divalent metal cation</name>
        <dbReference type="ChEBI" id="CHEBI:60240"/>
        <label>2</label>
    </ligand>
</feature>
<sequence>MIDAHIHLDMYEVEDQEKILQDLNHENVEALIAVSNQIESAKRNLELARLDERVKPAIGWHPEQLLPSEDEVEELLKMLEEHKGQIVAVGEVGLPYYMRKEYGWIEMQPYLELLETFVKKAAILDKPVVLHAIYEDADYVCDLLEKHDVKKAHFHWFKGSKHTLDRMMRNGYLISVTPDCLYEEEIHRLIEQYPLKQLMVETDGPWPFEDKFKGSITHPWMIHESVKTIAELKQMNVDDVYGILLENTKRFYEI</sequence>
<dbReference type="PIRSF" id="PIRSF005902">
    <property type="entry name" value="DNase_TatD"/>
    <property type="match status" value="1"/>
</dbReference>
<keyword evidence="6" id="KW-1185">Reference proteome</keyword>
<comment type="caution">
    <text evidence="5">The sequence shown here is derived from an EMBL/GenBank/DDBJ whole genome shotgun (WGS) entry which is preliminary data.</text>
</comment>
<comment type="similarity">
    <text evidence="1">Belongs to the metallo-dependent hydrolases superfamily. TatD-type hydrolase family.</text>
</comment>
<dbReference type="STRING" id="1385511.GCA_000425225_03463"/>
<dbReference type="InterPro" id="IPR001130">
    <property type="entry name" value="TatD-like"/>
</dbReference>
<dbReference type="CDD" id="cd01310">
    <property type="entry name" value="TatD_DNAse"/>
    <property type="match status" value="1"/>
</dbReference>
<dbReference type="PROSITE" id="PS01137">
    <property type="entry name" value="TATD_1"/>
    <property type="match status" value="1"/>
</dbReference>
<evidence type="ECO:0000256" key="2">
    <source>
        <dbReference type="ARBA" id="ARBA00022723"/>
    </source>
</evidence>
<feature type="binding site" evidence="4">
    <location>
        <position position="5"/>
    </location>
    <ligand>
        <name>a divalent metal cation</name>
        <dbReference type="ChEBI" id="CHEBI:60240"/>
        <label>1</label>
    </ligand>
</feature>
<feature type="binding site" evidence="4">
    <location>
        <position position="131"/>
    </location>
    <ligand>
        <name>a divalent metal cation</name>
        <dbReference type="ChEBI" id="CHEBI:60240"/>
        <label>2</label>
    </ligand>
</feature>
<name>A0A0A5G539_9BACI</name>
<dbReference type="PANTHER" id="PTHR46317:SF1">
    <property type="entry name" value="HYDROLASE, TATD FAMILY"/>
    <property type="match status" value="1"/>
</dbReference>
<dbReference type="AlphaFoldDB" id="A0A0A5G539"/>
<feature type="binding site" evidence="4">
    <location>
        <position position="203"/>
    </location>
    <ligand>
        <name>a divalent metal cation</name>
        <dbReference type="ChEBI" id="CHEBI:60240"/>
        <label>1</label>
    </ligand>
</feature>
<dbReference type="InterPro" id="IPR018228">
    <property type="entry name" value="DNase_TatD-rel_CS"/>
</dbReference>